<feature type="compositionally biased region" description="Polar residues" evidence="1">
    <location>
        <begin position="387"/>
        <end position="407"/>
    </location>
</feature>
<evidence type="ECO:0000313" key="2">
    <source>
        <dbReference type="EMBL" id="OKP02492.1"/>
    </source>
</evidence>
<feature type="compositionally biased region" description="Basic and acidic residues" evidence="1">
    <location>
        <begin position="265"/>
        <end position="275"/>
    </location>
</feature>
<feature type="compositionally biased region" description="Basic and acidic residues" evidence="1">
    <location>
        <begin position="148"/>
        <end position="191"/>
    </location>
</feature>
<organism evidence="2 3">
    <name type="scientific">Penicillium subrubescens</name>
    <dbReference type="NCBI Taxonomy" id="1316194"/>
    <lineage>
        <taxon>Eukaryota</taxon>
        <taxon>Fungi</taxon>
        <taxon>Dikarya</taxon>
        <taxon>Ascomycota</taxon>
        <taxon>Pezizomycotina</taxon>
        <taxon>Eurotiomycetes</taxon>
        <taxon>Eurotiomycetidae</taxon>
        <taxon>Eurotiales</taxon>
        <taxon>Aspergillaceae</taxon>
        <taxon>Penicillium</taxon>
    </lineage>
</organism>
<feature type="compositionally biased region" description="Low complexity" evidence="1">
    <location>
        <begin position="528"/>
        <end position="544"/>
    </location>
</feature>
<gene>
    <name evidence="2" type="ORF">PENSUB_7025</name>
</gene>
<feature type="compositionally biased region" description="Polar residues" evidence="1">
    <location>
        <begin position="362"/>
        <end position="372"/>
    </location>
</feature>
<dbReference type="Proteomes" id="UP000186955">
    <property type="component" value="Unassembled WGS sequence"/>
</dbReference>
<comment type="caution">
    <text evidence="2">The sequence shown here is derived from an EMBL/GenBank/DDBJ whole genome shotgun (WGS) entry which is preliminary data.</text>
</comment>
<feature type="compositionally biased region" description="Polar residues" evidence="1">
    <location>
        <begin position="276"/>
        <end position="288"/>
    </location>
</feature>
<feature type="region of interest" description="Disordered" evidence="1">
    <location>
        <begin position="1350"/>
        <end position="1373"/>
    </location>
</feature>
<evidence type="ECO:0000313" key="3">
    <source>
        <dbReference type="Proteomes" id="UP000186955"/>
    </source>
</evidence>
<feature type="compositionally biased region" description="Acidic residues" evidence="1">
    <location>
        <begin position="1"/>
        <end position="10"/>
    </location>
</feature>
<feature type="compositionally biased region" description="Low complexity" evidence="1">
    <location>
        <begin position="192"/>
        <end position="234"/>
    </location>
</feature>
<protein>
    <recommendedName>
        <fullName evidence="4">C2H2-type domain-containing protein</fullName>
    </recommendedName>
</protein>
<feature type="compositionally biased region" description="Low complexity" evidence="1">
    <location>
        <begin position="44"/>
        <end position="58"/>
    </location>
</feature>
<feature type="compositionally biased region" description="Low complexity" evidence="1">
    <location>
        <begin position="1000"/>
        <end position="1047"/>
    </location>
</feature>
<feature type="region of interest" description="Disordered" evidence="1">
    <location>
        <begin position="1"/>
        <end position="554"/>
    </location>
</feature>
<evidence type="ECO:0008006" key="4">
    <source>
        <dbReference type="Google" id="ProtNLM"/>
    </source>
</evidence>
<feature type="compositionally biased region" description="Polar residues" evidence="1">
    <location>
        <begin position="321"/>
        <end position="343"/>
    </location>
</feature>
<dbReference type="OrthoDB" id="5424797at2759"/>
<feature type="compositionally biased region" description="Polar residues" evidence="1">
    <location>
        <begin position="668"/>
        <end position="684"/>
    </location>
</feature>
<feature type="compositionally biased region" description="Polar residues" evidence="1">
    <location>
        <begin position="602"/>
        <end position="631"/>
    </location>
</feature>
<feature type="region of interest" description="Disordered" evidence="1">
    <location>
        <begin position="761"/>
        <end position="802"/>
    </location>
</feature>
<feature type="compositionally biased region" description="Low complexity" evidence="1">
    <location>
        <begin position="105"/>
        <end position="147"/>
    </location>
</feature>
<accession>A0A1Q5TQI9</accession>
<feature type="compositionally biased region" description="Low complexity" evidence="1">
    <location>
        <begin position="480"/>
        <end position="512"/>
    </location>
</feature>
<feature type="compositionally biased region" description="Polar residues" evidence="1">
    <location>
        <begin position="301"/>
        <end position="311"/>
    </location>
</feature>
<dbReference type="EMBL" id="MNBE01000625">
    <property type="protein sequence ID" value="OKP02492.1"/>
    <property type="molecule type" value="Genomic_DNA"/>
</dbReference>
<reference evidence="2 3" key="1">
    <citation type="submission" date="2016-10" db="EMBL/GenBank/DDBJ databases">
        <title>Genome sequence of the ascomycete fungus Penicillium subrubescens.</title>
        <authorList>
            <person name="De Vries R.P."/>
            <person name="Peng M."/>
            <person name="Dilokpimol A."/>
            <person name="Hilden K."/>
            <person name="Makela M.R."/>
            <person name="Grigoriev I."/>
            <person name="Riley R."/>
            <person name="Granchi Z."/>
        </authorList>
    </citation>
    <scope>NUCLEOTIDE SEQUENCE [LARGE SCALE GENOMIC DNA]</scope>
    <source>
        <strain evidence="2 3">CBS 132785</strain>
    </source>
</reference>
<feature type="compositionally biased region" description="Polar residues" evidence="1">
    <location>
        <begin position="789"/>
        <end position="802"/>
    </location>
</feature>
<feature type="region of interest" description="Disordered" evidence="1">
    <location>
        <begin position="1297"/>
        <end position="1322"/>
    </location>
</feature>
<proteinExistence type="predicted"/>
<sequence>MSQGENDDDWLQSFFPGWREEDQHQGNRNNGGPDQTHHQNPHPAFADAAQMAQAAHAAYVRFQESRSPQARAAQMSQPEQNSAAYSQGMDQTLFRSQLHRHSQHEQPQQQPQTQVQQQYQQQARQQALHLPQPQPYRQAHAQLLAQHQAREQAEQKAQEQAEIRAREQAQRDAQRRAEIQAREQAQKESREQAPQQAQRQAELQAQQQAQKFAQCQAQKRLHEQAQQAQQYAQQRSLHQPPQDHRDQLQQYYREAQQHYQAQDQADSRPQQDRPHQQYQYREASNQHQYVRPSDINPPGSYYQSNTINRSYTPLAPVRSPVPTQRSASGPTLAQPSPTTSQSPVEVHSRLSTGEPLHKTYTAPDSHSSGQQSPLLAAPPTEAPPHDPNTQRNSTPQTTQQKVSETRPQTPPRACSQSQASSNQPEASRRGSFLEDAALFSTKSPQKDPYTSSSRSTLGPRANTLNVAASTANASAPTKPPSVSHSHPSPKQRTSAARPASVSVPPSSSASEPMTGPAQLRTSGSPPMTNSTAAAAASDRATTNRPPIGSFATFANIKSPAVPPVSYAVPQALRTYATPQILQAYAASQAQNAPASSQPSAQTGRSISSKPIAAPSTSTSGRNSPLSSQVKSISGPRRKKGRPPIYPDVVGPDNQSAGPGRAGDRWKVFSQTNPSPNGIPSQYQPVLSGFPVLRDPASASARAPAPPPSWRPPANSAYPASGSTPPLANRYEPGPSQSATGAGAISPTLQPTQAYQPQPAIIYTSGPVQPRPASTQPPPAKMRKLDDSSRQPVTPSSGTLNLGQYLRQSPSRRHITYRSDIIERMNSSDVLIKLEYDPATIARDILIVADKHPTEKSLNHHLHSLRQNFQAVDYSSDLASFRWDIVDPWVNYPPSVEQAASRVNQMPASSVSRLETVSCPPSFPPNLPPSFSGPTSPGQSMPHGYARDVPTAPLARPAESRPAYKTNTGITTITGTANSSLTGSNLNNSDFTGTGLRTIPSGSFSSGKSGVGVTSTGVTKTNIGPSYPASSPALASTTTSTSTTSSPPKSTPKPAPTPPSAVDLKAFGALPSKPPSYDSPLRPTAQPVPYPLPSLPPASSPPRVYPSVPSSSIESHPPVSTPVSATVPAPAPKSSPKKSVKSTPVPPSSSSSAASRPLSKTPQGSSQSPRGKAPRQSPLPKGLPEPQVVIPISPQTMAPPKKKPGRPPQKDIQVEVAIDNRPTTQYPIFKCKWTGCQAELHNLEAIHTHILAVHIPHHIVCAWDVCSDKNLRAAADMWEHVREKHMIPLAWQFGDGPSASATAADSYEQPELSGQGRQDTMTLPADRDSVKIFSRIHGTQTSKQKAELMEEGGRRWKEDAGPDTDTSDRPLSTPLRLMASSHTETAYTMSEVRVVIRGASME</sequence>
<keyword evidence="3" id="KW-1185">Reference proteome</keyword>
<feature type="region of interest" description="Disordered" evidence="1">
    <location>
        <begin position="998"/>
        <end position="1208"/>
    </location>
</feature>
<feature type="compositionally biased region" description="Pro residues" evidence="1">
    <location>
        <begin position="1048"/>
        <end position="1058"/>
    </location>
</feature>
<feature type="compositionally biased region" description="Low complexity" evidence="1">
    <location>
        <begin position="586"/>
        <end position="601"/>
    </location>
</feature>
<name>A0A1Q5TQI9_9EURO</name>
<evidence type="ECO:0000256" key="1">
    <source>
        <dbReference type="SAM" id="MobiDB-lite"/>
    </source>
</evidence>
<feature type="compositionally biased region" description="Polar residues" evidence="1">
    <location>
        <begin position="440"/>
        <end position="475"/>
    </location>
</feature>
<feature type="compositionally biased region" description="Pro residues" evidence="1">
    <location>
        <begin position="1085"/>
        <end position="1103"/>
    </location>
</feature>
<feature type="region of interest" description="Disordered" evidence="1">
    <location>
        <begin position="586"/>
        <end position="749"/>
    </location>
</feature>
<feature type="compositionally biased region" description="Polar residues" evidence="1">
    <location>
        <begin position="74"/>
        <end position="95"/>
    </location>
</feature>
<dbReference type="STRING" id="1316194.A0A1Q5TQI9"/>
<feature type="compositionally biased region" description="Low complexity" evidence="1">
    <location>
        <begin position="1104"/>
        <end position="1133"/>
    </location>
</feature>
<feature type="compositionally biased region" description="Low complexity" evidence="1">
    <location>
        <begin position="1147"/>
        <end position="1160"/>
    </location>
</feature>
<feature type="compositionally biased region" description="Basic and acidic residues" evidence="1">
    <location>
        <begin position="1350"/>
        <end position="1359"/>
    </location>
</feature>
<feature type="compositionally biased region" description="Polar residues" evidence="1">
    <location>
        <begin position="414"/>
        <end position="425"/>
    </location>
</feature>